<protein>
    <recommendedName>
        <fullName evidence="2">(S)-2-hydroxy-acid oxidase</fullName>
        <ecNumber evidence="2">1.1.3.15</ecNumber>
    </recommendedName>
</protein>
<keyword evidence="4 10" id="KW-0288">FMN</keyword>
<comment type="catalytic activity">
    <reaction evidence="8">
        <text>2-hydroxyoctanoate + O2 = 2-oxooctanoate + H2O2</text>
        <dbReference type="Rhea" id="RHEA:67940"/>
        <dbReference type="ChEBI" id="CHEBI:15379"/>
        <dbReference type="ChEBI" id="CHEBI:16240"/>
        <dbReference type="ChEBI" id="CHEBI:133514"/>
        <dbReference type="ChEBI" id="CHEBI:176689"/>
    </reaction>
    <physiologicalReaction direction="left-to-right" evidence="8">
        <dbReference type="Rhea" id="RHEA:67941"/>
    </physiologicalReaction>
</comment>
<evidence type="ECO:0000256" key="1">
    <source>
        <dbReference type="ARBA" id="ARBA00001917"/>
    </source>
</evidence>
<evidence type="ECO:0000256" key="6">
    <source>
        <dbReference type="ARBA" id="ARBA00024042"/>
    </source>
</evidence>
<evidence type="ECO:0000256" key="7">
    <source>
        <dbReference type="ARBA" id="ARBA00029325"/>
    </source>
</evidence>
<evidence type="ECO:0000313" key="12">
    <source>
        <dbReference type="EMBL" id="CAF0874919.1"/>
    </source>
</evidence>
<feature type="domain" description="FMN hydroxy acid dehydrogenase" evidence="11">
    <location>
        <begin position="3"/>
        <end position="383"/>
    </location>
</feature>
<dbReference type="InterPro" id="IPR013785">
    <property type="entry name" value="Aldolase_TIM"/>
</dbReference>
<dbReference type="EC" id="1.1.3.15" evidence="2"/>
<comment type="catalytic activity">
    <reaction evidence="7">
        <text>a (2S)-2-hydroxycarboxylate + O2 = a 2-oxocarboxylate + H2O2</text>
        <dbReference type="Rhea" id="RHEA:16789"/>
        <dbReference type="ChEBI" id="CHEBI:15379"/>
        <dbReference type="ChEBI" id="CHEBI:16240"/>
        <dbReference type="ChEBI" id="CHEBI:35179"/>
        <dbReference type="ChEBI" id="CHEBI:58123"/>
        <dbReference type="EC" id="1.1.3.15"/>
    </reaction>
    <physiologicalReaction direction="left-to-right" evidence="7">
        <dbReference type="Rhea" id="RHEA:16790"/>
    </physiologicalReaction>
</comment>
<feature type="binding site" evidence="10">
    <location>
        <position position="189"/>
    </location>
    <ligand>
        <name>glyoxylate</name>
        <dbReference type="ChEBI" id="CHEBI:36655"/>
    </ligand>
</feature>
<dbReference type="GO" id="GO:0010181">
    <property type="term" value="F:FMN binding"/>
    <property type="evidence" value="ECO:0007669"/>
    <property type="project" value="InterPro"/>
</dbReference>
<feature type="binding site" evidence="10">
    <location>
        <begin position="90"/>
        <end position="92"/>
    </location>
    <ligand>
        <name>FMN</name>
        <dbReference type="ChEBI" id="CHEBI:58210"/>
    </ligand>
</feature>
<evidence type="ECO:0000313" key="14">
    <source>
        <dbReference type="Proteomes" id="UP000663828"/>
    </source>
</evidence>
<feature type="binding site" evidence="10">
    <location>
        <position position="251"/>
    </location>
    <ligand>
        <name>FMN</name>
        <dbReference type="ChEBI" id="CHEBI:58210"/>
    </ligand>
</feature>
<dbReference type="InterPro" id="IPR037396">
    <property type="entry name" value="FMN_HAD"/>
</dbReference>
<evidence type="ECO:0000256" key="5">
    <source>
        <dbReference type="ARBA" id="ARBA00023002"/>
    </source>
</evidence>
<dbReference type="AlphaFoldDB" id="A0A814VFW3"/>
<dbReference type="EMBL" id="CAJNOR010000307">
    <property type="protein sequence ID" value="CAF0874919.1"/>
    <property type="molecule type" value="Genomic_DNA"/>
</dbReference>
<dbReference type="GO" id="GO:0005777">
    <property type="term" value="C:peroxisome"/>
    <property type="evidence" value="ECO:0007669"/>
    <property type="project" value="UniProtKB-ARBA"/>
</dbReference>
<sequence length="387" mass="43483">MDKPQRLLLNIEDYHQQAKSKLPAMIYDFYSTGSDDQLTLIDNERAFRQIKLRPKVLIDVSSHSTNNSINCQTQVLNSTATLSFPCMIAPTALHRLANNEHGELATVRAAVACSTIMCVSTNASVDMKRIADEHHQQIRMNYPQSTSQLWFQLYVLKNRRNTQKLIERAEECNYKALVITVDHCEQGNRECYIRNNFTLPNGIQAENLMDDDNDNTEFGKTYRSDIPIDAALSWKDIDWIRSITSLPVIIKGIIHPDDAREAIRHGVQGIIISNHGGRQLDTCQGTIDALRDIMIALGNDKDQIDIYVDGGIRRGTDILKAIALGAKAVLVGRPILWGLAVDGAQGVQSVLNILKNEFRLAMMLCGCQTIEDIRKNNLLILDNRSKL</sequence>
<feature type="binding site" evidence="10">
    <location>
        <position position="278"/>
    </location>
    <ligand>
        <name>glyoxylate</name>
        <dbReference type="ChEBI" id="CHEBI:36655"/>
    </ligand>
</feature>
<keyword evidence="5" id="KW-0560">Oxidoreductase</keyword>
<dbReference type="InterPro" id="IPR000262">
    <property type="entry name" value="FMN-dep_DH"/>
</dbReference>
<name>A0A814VFW3_ADIRI</name>
<feature type="binding site" evidence="10">
    <location>
        <position position="275"/>
    </location>
    <ligand>
        <name>glyoxylate</name>
        <dbReference type="ChEBI" id="CHEBI:36655"/>
    </ligand>
</feature>
<evidence type="ECO:0000259" key="11">
    <source>
        <dbReference type="PROSITE" id="PS51349"/>
    </source>
</evidence>
<evidence type="ECO:0000313" key="15">
    <source>
        <dbReference type="Proteomes" id="UP000663852"/>
    </source>
</evidence>
<dbReference type="CDD" id="cd02809">
    <property type="entry name" value="alpha_hydroxyacid_oxid_FMN"/>
    <property type="match status" value="1"/>
</dbReference>
<feature type="binding site" evidence="10">
    <location>
        <position position="120"/>
    </location>
    <ligand>
        <name>FMN</name>
        <dbReference type="ChEBI" id="CHEBI:58210"/>
    </ligand>
</feature>
<evidence type="ECO:0000256" key="4">
    <source>
        <dbReference type="ARBA" id="ARBA00022643"/>
    </source>
</evidence>
<proteinExistence type="inferred from homology"/>
<dbReference type="Pfam" id="PF01070">
    <property type="entry name" value="FMN_dh"/>
    <property type="match status" value="1"/>
</dbReference>
<comment type="cofactor">
    <cofactor evidence="1">
        <name>FMN</name>
        <dbReference type="ChEBI" id="CHEBI:58210"/>
    </cofactor>
</comment>
<dbReference type="EMBL" id="CAJNOJ010000140">
    <property type="protein sequence ID" value="CAF1187592.1"/>
    <property type="molecule type" value="Genomic_DNA"/>
</dbReference>
<evidence type="ECO:0000256" key="10">
    <source>
        <dbReference type="PIRSR" id="PIRSR000138-2"/>
    </source>
</evidence>
<dbReference type="Gene3D" id="3.20.20.70">
    <property type="entry name" value="Aldolase class I"/>
    <property type="match status" value="1"/>
</dbReference>
<dbReference type="PROSITE" id="PS51349">
    <property type="entry name" value="FMN_HYDROXY_ACID_DH_2"/>
    <property type="match status" value="1"/>
</dbReference>
<feature type="binding site" evidence="10">
    <location>
        <position position="154"/>
    </location>
    <ligand>
        <name>glyoxylate</name>
        <dbReference type="ChEBI" id="CHEBI:36655"/>
    </ligand>
</feature>
<dbReference type="Proteomes" id="UP000663828">
    <property type="component" value="Unassembled WGS sequence"/>
</dbReference>
<feature type="binding site" evidence="10">
    <location>
        <position position="273"/>
    </location>
    <ligand>
        <name>FMN</name>
        <dbReference type="ChEBI" id="CHEBI:58210"/>
    </ligand>
</feature>
<organism evidence="13 15">
    <name type="scientific">Adineta ricciae</name>
    <name type="common">Rotifer</name>
    <dbReference type="NCBI Taxonomy" id="249248"/>
    <lineage>
        <taxon>Eukaryota</taxon>
        <taxon>Metazoa</taxon>
        <taxon>Spiralia</taxon>
        <taxon>Gnathifera</taxon>
        <taxon>Rotifera</taxon>
        <taxon>Eurotatoria</taxon>
        <taxon>Bdelloidea</taxon>
        <taxon>Adinetida</taxon>
        <taxon>Adinetidae</taxon>
        <taxon>Adineta</taxon>
    </lineage>
</organism>
<accession>A0A814VFW3</accession>
<gene>
    <name evidence="13" type="ORF">EDS130_LOCUS24614</name>
    <name evidence="12" type="ORF">XAT740_LOCUS6688</name>
</gene>
<dbReference type="PANTHER" id="PTHR10578">
    <property type="entry name" value="S -2-HYDROXY-ACID OXIDASE-RELATED"/>
    <property type="match status" value="1"/>
</dbReference>
<evidence type="ECO:0000313" key="13">
    <source>
        <dbReference type="EMBL" id="CAF1187592.1"/>
    </source>
</evidence>
<evidence type="ECO:0000256" key="2">
    <source>
        <dbReference type="ARBA" id="ARBA00013087"/>
    </source>
</evidence>
<dbReference type="GO" id="GO:0003973">
    <property type="term" value="F:(S)-2-hydroxy-acid oxidase activity"/>
    <property type="evidence" value="ECO:0007669"/>
    <property type="project" value="UniProtKB-EC"/>
</dbReference>
<feature type="binding site" evidence="10">
    <location>
        <position position="152"/>
    </location>
    <ligand>
        <name>FMN</name>
        <dbReference type="ChEBI" id="CHEBI:58210"/>
    </ligand>
</feature>
<comment type="caution">
    <text evidence="13">The sequence shown here is derived from an EMBL/GenBank/DDBJ whole genome shotgun (WGS) entry which is preliminary data.</text>
</comment>
<dbReference type="InterPro" id="IPR008259">
    <property type="entry name" value="FMN_hydac_DH_AS"/>
</dbReference>
<comment type="similarity">
    <text evidence="6">Belongs to the FMN-dependent alpha-hydroxy acid dehydrogenase family.</text>
</comment>
<reference evidence="13" key="1">
    <citation type="submission" date="2021-02" db="EMBL/GenBank/DDBJ databases">
        <authorList>
            <person name="Nowell W R."/>
        </authorList>
    </citation>
    <scope>NUCLEOTIDE SEQUENCE</scope>
</reference>
<dbReference type="SUPFAM" id="SSF51395">
    <property type="entry name" value="FMN-linked oxidoreductases"/>
    <property type="match status" value="1"/>
</dbReference>
<evidence type="ECO:0000256" key="9">
    <source>
        <dbReference type="PIRSR" id="PIRSR000138-1"/>
    </source>
</evidence>
<keyword evidence="14" id="KW-1185">Reference proteome</keyword>
<dbReference type="Proteomes" id="UP000663852">
    <property type="component" value="Unassembled WGS sequence"/>
</dbReference>
<dbReference type="PROSITE" id="PS00557">
    <property type="entry name" value="FMN_HYDROXY_ACID_DH_1"/>
    <property type="match status" value="1"/>
</dbReference>
<dbReference type="FunFam" id="3.20.20.70:FF:000056">
    <property type="entry name" value="hydroxyacid oxidase 2"/>
    <property type="match status" value="1"/>
</dbReference>
<keyword evidence="3 10" id="KW-0285">Flavoprotein</keyword>
<evidence type="ECO:0000256" key="3">
    <source>
        <dbReference type="ARBA" id="ARBA00022630"/>
    </source>
</evidence>
<feature type="binding site" evidence="10">
    <location>
        <position position="180"/>
    </location>
    <ligand>
        <name>FMN</name>
        <dbReference type="ChEBI" id="CHEBI:58210"/>
    </ligand>
</feature>
<dbReference type="PANTHER" id="PTHR10578:SF107">
    <property type="entry name" value="2-HYDROXYACID OXIDASE 1"/>
    <property type="match status" value="1"/>
</dbReference>
<dbReference type="OrthoDB" id="25826at2759"/>
<dbReference type="InterPro" id="IPR012133">
    <property type="entry name" value="Alpha-hydoxy_acid_DH_FMN"/>
</dbReference>
<dbReference type="PIRSF" id="PIRSF000138">
    <property type="entry name" value="Al-hdrx_acd_dh"/>
    <property type="match status" value="1"/>
</dbReference>
<feature type="active site" description="Proton acceptor" evidence="9">
    <location>
        <position position="275"/>
    </location>
</feature>
<evidence type="ECO:0000256" key="8">
    <source>
        <dbReference type="ARBA" id="ARBA00029327"/>
    </source>
</evidence>
<feature type="binding site" evidence="10">
    <location>
        <begin position="332"/>
        <end position="333"/>
    </location>
    <ligand>
        <name>FMN</name>
        <dbReference type="ChEBI" id="CHEBI:58210"/>
    </ligand>
</feature>
<feature type="binding site" evidence="10">
    <location>
        <begin position="309"/>
        <end position="313"/>
    </location>
    <ligand>
        <name>FMN</name>
        <dbReference type="ChEBI" id="CHEBI:58210"/>
    </ligand>
</feature>